<dbReference type="Gene3D" id="3.40.190.170">
    <property type="entry name" value="Bacterial extracellular solute-binding protein, family 7"/>
    <property type="match status" value="1"/>
</dbReference>
<dbReference type="InterPro" id="IPR019546">
    <property type="entry name" value="TAT_signal_bac_arc"/>
</dbReference>
<protein>
    <submittedName>
        <fullName evidence="6">2,3-diketo-L-gulonate-binding periplasmic protein YiaO</fullName>
    </submittedName>
</protein>
<dbReference type="GO" id="GO:0055085">
    <property type="term" value="P:transmembrane transport"/>
    <property type="evidence" value="ECO:0007669"/>
    <property type="project" value="InterPro"/>
</dbReference>
<dbReference type="AlphaFoldDB" id="A0A9N8S1B4"/>
<dbReference type="PROSITE" id="PS51318">
    <property type="entry name" value="TAT"/>
    <property type="match status" value="1"/>
</dbReference>
<dbReference type="GO" id="GO:0030288">
    <property type="term" value="C:outer membrane-bounded periplasmic space"/>
    <property type="evidence" value="ECO:0007669"/>
    <property type="project" value="InterPro"/>
</dbReference>
<evidence type="ECO:0000256" key="5">
    <source>
        <dbReference type="SAM" id="SignalP"/>
    </source>
</evidence>
<dbReference type="InterPro" id="IPR018389">
    <property type="entry name" value="DctP_fam"/>
</dbReference>
<evidence type="ECO:0000256" key="1">
    <source>
        <dbReference type="ARBA" id="ARBA00004196"/>
    </source>
</evidence>
<dbReference type="InterPro" id="IPR004682">
    <property type="entry name" value="TRAP_DctP"/>
</dbReference>
<proteinExistence type="inferred from homology"/>
<evidence type="ECO:0000256" key="4">
    <source>
        <dbReference type="ARBA" id="ARBA00022729"/>
    </source>
</evidence>
<keyword evidence="7" id="KW-1185">Reference proteome</keyword>
<dbReference type="NCBIfam" id="NF037995">
    <property type="entry name" value="TRAP_S1"/>
    <property type="match status" value="1"/>
</dbReference>
<dbReference type="NCBIfam" id="TIGR00787">
    <property type="entry name" value="dctP"/>
    <property type="match status" value="1"/>
</dbReference>
<evidence type="ECO:0000256" key="3">
    <source>
        <dbReference type="ARBA" id="ARBA00022448"/>
    </source>
</evidence>
<dbReference type="RefSeq" id="WP_228882034.1">
    <property type="nucleotide sequence ID" value="NZ_CAJQYX010000001.1"/>
</dbReference>
<dbReference type="NCBIfam" id="TIGR01409">
    <property type="entry name" value="TAT_signal_seq"/>
    <property type="match status" value="1"/>
</dbReference>
<accession>A0A9N8S1B4</accession>
<feature type="signal peptide" evidence="5">
    <location>
        <begin position="1"/>
        <end position="19"/>
    </location>
</feature>
<evidence type="ECO:0000313" key="6">
    <source>
        <dbReference type="EMBL" id="CAG4916903.1"/>
    </source>
</evidence>
<dbReference type="EMBL" id="CAJQZC010000010">
    <property type="protein sequence ID" value="CAG4916903.1"/>
    <property type="molecule type" value="Genomic_DNA"/>
</dbReference>
<dbReference type="Proteomes" id="UP000789704">
    <property type="component" value="Unassembled WGS sequence"/>
</dbReference>
<dbReference type="Pfam" id="PF03480">
    <property type="entry name" value="DctP"/>
    <property type="match status" value="1"/>
</dbReference>
<dbReference type="PANTHER" id="PTHR33376">
    <property type="match status" value="1"/>
</dbReference>
<evidence type="ECO:0000313" key="7">
    <source>
        <dbReference type="Proteomes" id="UP000789704"/>
    </source>
</evidence>
<sequence>MASISRRKFLQVTSAASLAAVASLPAVSRASQSPVTLRFSASMPADPNASHYVWYQHFAANLKASVGDRIRIDFFPNSQLGKESDVVQQVKIGSTDMMVAGASIWATVAPEIGMLDLGYLFDSFAHAAKVLDGRVGTTLNTMLESRSGCRIMTWASQFGARNVFTKKPVESLAQLKGVKLRVLPTPAFIETFKAMGAVPTPIPFGELYMAVQTGVVEGLEHDPATVLSSKLDEVVKSCWQTQHVFSPLAIVMGKRAMDKIPADLRPAFLKAINDATVQQRAIADAKVIESEQQLKHHGMTFYPMAPAERDTVRRELQASLYQSFAKQYPATAPLFADVAAARA</sequence>
<keyword evidence="3" id="KW-0813">Transport</keyword>
<evidence type="ECO:0000256" key="2">
    <source>
        <dbReference type="ARBA" id="ARBA00009023"/>
    </source>
</evidence>
<dbReference type="PANTHER" id="PTHR33376:SF4">
    <property type="entry name" value="SIALIC ACID-BINDING PERIPLASMIC PROTEIN SIAP"/>
    <property type="match status" value="1"/>
</dbReference>
<gene>
    <name evidence="6" type="primary">yiaO</name>
    <name evidence="6" type="ORF">LMG31841_04625</name>
</gene>
<dbReference type="PIRSF" id="PIRSF006470">
    <property type="entry name" value="DctB"/>
    <property type="match status" value="1"/>
</dbReference>
<feature type="chain" id="PRO_5040463377" evidence="5">
    <location>
        <begin position="20"/>
        <end position="343"/>
    </location>
</feature>
<dbReference type="CDD" id="cd13603">
    <property type="entry name" value="PBP2_TRAP_Siap_TeaA_like"/>
    <property type="match status" value="1"/>
</dbReference>
<name>A0A9N8S1B4_9BURK</name>
<keyword evidence="4 5" id="KW-0732">Signal</keyword>
<dbReference type="InterPro" id="IPR006311">
    <property type="entry name" value="TAT_signal"/>
</dbReference>
<dbReference type="InterPro" id="IPR038404">
    <property type="entry name" value="TRAP_DctP_sf"/>
</dbReference>
<organism evidence="6 7">
    <name type="scientific">Paraburkholderia saeva</name>
    <dbReference type="NCBI Taxonomy" id="2777537"/>
    <lineage>
        <taxon>Bacteria</taxon>
        <taxon>Pseudomonadati</taxon>
        <taxon>Pseudomonadota</taxon>
        <taxon>Betaproteobacteria</taxon>
        <taxon>Burkholderiales</taxon>
        <taxon>Burkholderiaceae</taxon>
        <taxon>Paraburkholderia</taxon>
    </lineage>
</organism>
<comment type="similarity">
    <text evidence="2">Belongs to the bacterial solute-binding protein 7 family.</text>
</comment>
<comment type="caution">
    <text evidence="6">The sequence shown here is derived from an EMBL/GenBank/DDBJ whole genome shotgun (WGS) entry which is preliminary data.</text>
</comment>
<comment type="subcellular location">
    <subcellularLocation>
        <location evidence="1">Cell envelope</location>
    </subcellularLocation>
</comment>
<reference evidence="6" key="1">
    <citation type="submission" date="2021-04" db="EMBL/GenBank/DDBJ databases">
        <authorList>
            <person name="Vanwijnsberghe S."/>
        </authorList>
    </citation>
    <scope>NUCLEOTIDE SEQUENCE</scope>
    <source>
        <strain evidence="6">LMG 31841</strain>
    </source>
</reference>